<dbReference type="EMBL" id="CP080647">
    <property type="protein sequence ID" value="QYX76486.1"/>
    <property type="molecule type" value="Genomic_DNA"/>
</dbReference>
<keyword evidence="2" id="KW-1185">Reference proteome</keyword>
<protein>
    <recommendedName>
        <fullName evidence="3">Transposase</fullName>
    </recommendedName>
</protein>
<proteinExistence type="predicted"/>
<sequence length="63" mass="7062">MRTCPRMSHIKSDFEKDIRFLTAYAERKAGTPSAKTSAKQAITLKGNMARAMSRHFARCPECG</sequence>
<dbReference type="Proteomes" id="UP000827138">
    <property type="component" value="Chromosome"/>
</dbReference>
<accession>A0ABX8XKQ4</accession>
<gene>
    <name evidence="1" type="ORF">K1J60_08155</name>
</gene>
<evidence type="ECO:0000313" key="1">
    <source>
        <dbReference type="EMBL" id="QYX76486.1"/>
    </source>
</evidence>
<reference evidence="1 2" key="1">
    <citation type="submission" date="2021-08" db="EMBL/GenBank/DDBJ databases">
        <authorList>
            <person name="Ping M."/>
        </authorList>
    </citation>
    <scope>NUCLEOTIDE SEQUENCE [LARGE SCALE GENOMIC DNA]</scope>
    <source>
        <strain evidence="1 2">MG28</strain>
    </source>
</reference>
<name>A0ABX8XKQ4_9ACTN</name>
<organism evidence="1 2">
    <name type="scientific">Streptomyces akebiae</name>
    <dbReference type="NCBI Taxonomy" id="2865673"/>
    <lineage>
        <taxon>Bacteria</taxon>
        <taxon>Bacillati</taxon>
        <taxon>Actinomycetota</taxon>
        <taxon>Actinomycetes</taxon>
        <taxon>Kitasatosporales</taxon>
        <taxon>Streptomycetaceae</taxon>
        <taxon>Streptomyces</taxon>
    </lineage>
</organism>
<evidence type="ECO:0000313" key="2">
    <source>
        <dbReference type="Proteomes" id="UP000827138"/>
    </source>
</evidence>
<evidence type="ECO:0008006" key="3">
    <source>
        <dbReference type="Google" id="ProtNLM"/>
    </source>
</evidence>